<dbReference type="InterPro" id="IPR036249">
    <property type="entry name" value="Thioredoxin-like_sf"/>
</dbReference>
<proteinExistence type="predicted"/>
<comment type="caution">
    <text evidence="3">The sequence shown here is derived from an EMBL/GenBank/DDBJ whole genome shotgun (WGS) entry which is preliminary data.</text>
</comment>
<keyword evidence="2" id="KW-1133">Transmembrane helix</keyword>
<accession>A0A2A4EY51</accession>
<dbReference type="OrthoDB" id="9785445at2"/>
<evidence type="ECO:0000313" key="4">
    <source>
        <dbReference type="Proteomes" id="UP000218022"/>
    </source>
</evidence>
<feature type="compositionally biased region" description="Polar residues" evidence="1">
    <location>
        <begin position="1"/>
        <end position="11"/>
    </location>
</feature>
<dbReference type="EMBL" id="MTZV01000004">
    <property type="protein sequence ID" value="PCE25785.1"/>
    <property type="molecule type" value="Genomic_DNA"/>
</dbReference>
<keyword evidence="2" id="KW-0472">Membrane</keyword>
<reference evidence="3 4" key="1">
    <citation type="submission" date="2017-01" db="EMBL/GenBank/DDBJ databases">
        <title>Whole-Genome Shotgun Sequencing of Two beta-Proteobacterial Species in Search of the Bulgecin Biosynthetic Cluster.</title>
        <authorList>
            <person name="Horsman M.E."/>
            <person name="Marous D.R."/>
            <person name="Li R."/>
            <person name="Oliver R.A."/>
            <person name="Byun B."/>
            <person name="Emrich S.J."/>
            <person name="Boggess B."/>
            <person name="Townsend C.A."/>
            <person name="Mobashery S."/>
        </authorList>
    </citation>
    <scope>NUCLEOTIDE SEQUENCE [LARGE SCALE GENOMIC DNA]</scope>
    <source>
        <strain evidence="3 4">ATCC 31363</strain>
    </source>
</reference>
<evidence type="ECO:0000313" key="3">
    <source>
        <dbReference type="EMBL" id="PCE25785.1"/>
    </source>
</evidence>
<feature type="region of interest" description="Disordered" evidence="1">
    <location>
        <begin position="1"/>
        <end position="23"/>
    </location>
</feature>
<dbReference type="SUPFAM" id="SSF52833">
    <property type="entry name" value="Thioredoxin-like"/>
    <property type="match status" value="1"/>
</dbReference>
<dbReference type="RefSeq" id="WP_096721313.1">
    <property type="nucleotide sequence ID" value="NZ_MTZV01000004.1"/>
</dbReference>
<evidence type="ECO:0000256" key="1">
    <source>
        <dbReference type="SAM" id="MobiDB-lite"/>
    </source>
</evidence>
<evidence type="ECO:0000256" key="2">
    <source>
        <dbReference type="SAM" id="Phobius"/>
    </source>
</evidence>
<gene>
    <name evidence="3" type="ORF">BWP39_14760</name>
</gene>
<feature type="transmembrane region" description="Helical" evidence="2">
    <location>
        <begin position="33"/>
        <end position="56"/>
    </location>
</feature>
<name>A0A2A4EY51_9BURK</name>
<dbReference type="AlphaFoldDB" id="A0A2A4EY51"/>
<keyword evidence="2" id="KW-0812">Transmembrane</keyword>
<sequence length="218" mass="23883">MSIQTSRSPQSGKPAANAVQRSKPAGSWRRGRWMLLLLAVICAAPVVASYFTYYVIKPTGGTTSYGTLIDPQRPIPESLVVTGEDGKPIKLASMHGRWLMIAVDSSDCDKACVTKLFFMRQIRVAQGGERERVVSVWLRTDAKPVPDVIQKAYPETGMLVADPAAIAAWLPVDTGTKLTDHIYVVDPNGNLMMRFPKDPNPSKIKGDITKLLKWSSIG</sequence>
<organism evidence="3 4">
    <name type="scientific">Paraburkholderia acidicola</name>
    <dbReference type="NCBI Taxonomy" id="1912599"/>
    <lineage>
        <taxon>Bacteria</taxon>
        <taxon>Pseudomonadati</taxon>
        <taxon>Pseudomonadota</taxon>
        <taxon>Betaproteobacteria</taxon>
        <taxon>Burkholderiales</taxon>
        <taxon>Burkholderiaceae</taxon>
        <taxon>Paraburkholderia</taxon>
    </lineage>
</organism>
<protein>
    <submittedName>
        <fullName evidence="3">Cytochrome c oxidase subunit I</fullName>
    </submittedName>
</protein>
<dbReference type="Proteomes" id="UP000218022">
    <property type="component" value="Unassembled WGS sequence"/>
</dbReference>
<dbReference type="Gene3D" id="3.40.30.10">
    <property type="entry name" value="Glutaredoxin"/>
    <property type="match status" value="1"/>
</dbReference>